<evidence type="ECO:0000256" key="6">
    <source>
        <dbReference type="ARBA" id="ARBA00023136"/>
    </source>
</evidence>
<dbReference type="OrthoDB" id="9785600at2"/>
<comment type="subcellular location">
    <subcellularLocation>
        <location evidence="1">Cell inner membrane</location>
        <topology evidence="1">Multi-pass membrane protein</topology>
    </subcellularLocation>
</comment>
<reference evidence="10 11" key="3">
    <citation type="journal article" date="2019" name="Int. J. Syst. Evol. Microbiol.">
        <title>Anaerobacillus isosaccharinicus sp. nov., an alkaliphilic bacterium which degrades isosaccharinic acid.</title>
        <authorList>
            <person name="Bassil N.M."/>
            <person name="Lloyd J.R."/>
        </authorList>
    </citation>
    <scope>NUCLEOTIDE SEQUENCE [LARGE SCALE GENOMIC DNA]</scope>
    <source>
        <strain evidence="10 11">NB2006</strain>
    </source>
</reference>
<feature type="transmembrane region" description="Helical" evidence="7">
    <location>
        <begin position="221"/>
        <end position="242"/>
    </location>
</feature>
<dbReference type="KEGG" id="aia:AWH56_018025"/>
<dbReference type="RefSeq" id="WP_071316345.1">
    <property type="nucleotide sequence ID" value="NZ_CP063356.2"/>
</dbReference>
<dbReference type="GO" id="GO:0022857">
    <property type="term" value="F:transmembrane transporter activity"/>
    <property type="evidence" value="ECO:0007669"/>
    <property type="project" value="TreeGrafter"/>
</dbReference>
<sequence length="429" mass="46478">MDPNLLALLGIAVLFLLFFLRMPISFAMFMVGFFGFMIHSTPKSAFNILSSDIWGQFSSYTLSVIPLFILMGELIYRSGITEKLFDAAYKWLGHYKGGMASTTILASSGFASICGSNTATAATMGTMALPELKKYKYDEALSTGSVATGGTLGIIIPPSTVLIVIALQTQLSVKDLFIASILPAVILTLLLLLTITFLCYRNPELGPPGPNHSLKEKIISLKGVIPVFLLFAFVIGGLYLGWFTPTESGAFGAFGALVLTLLMNKMTWDKFILAVSHTIRSSVMVILLIVGAIVFGRFLTVTRLPFAVADFVNSLPVPPVVILIAIIFIYIIGGAIMDALGFLILSIPIFYPTIIMLGYDPIWFAIILCIVTSMGAITPPVGVNAFIVQGITPNIPITTVYKGTSYFLVAYSVLITFLILFPQIILFIL</sequence>
<evidence type="ECO:0000256" key="7">
    <source>
        <dbReference type="SAM" id="Phobius"/>
    </source>
</evidence>
<dbReference type="EMBL" id="CP063356">
    <property type="protein sequence ID" value="QOY34608.1"/>
    <property type="molecule type" value="Genomic_DNA"/>
</dbReference>
<evidence type="ECO:0000313" key="11">
    <source>
        <dbReference type="Proteomes" id="UP000180175"/>
    </source>
</evidence>
<feature type="transmembrane region" description="Helical" evidence="7">
    <location>
        <begin position="362"/>
        <end position="387"/>
    </location>
</feature>
<evidence type="ECO:0000256" key="5">
    <source>
        <dbReference type="ARBA" id="ARBA00022989"/>
    </source>
</evidence>
<name>A0A1S2M977_9BACI</name>
<dbReference type="InterPro" id="IPR010656">
    <property type="entry name" value="DctM"/>
</dbReference>
<evidence type="ECO:0000256" key="3">
    <source>
        <dbReference type="ARBA" id="ARBA00022519"/>
    </source>
</evidence>
<dbReference type="NCBIfam" id="TIGR00786">
    <property type="entry name" value="dctM"/>
    <property type="match status" value="1"/>
</dbReference>
<keyword evidence="11" id="KW-1185">Reference proteome</keyword>
<keyword evidence="5 7" id="KW-1133">Transmembrane helix</keyword>
<feature type="transmembrane region" description="Helical" evidence="7">
    <location>
        <begin position="407"/>
        <end position="428"/>
    </location>
</feature>
<feature type="transmembrane region" description="Helical" evidence="7">
    <location>
        <begin position="177"/>
        <end position="200"/>
    </location>
</feature>
<feature type="transmembrane region" description="Helical" evidence="7">
    <location>
        <begin position="140"/>
        <end position="165"/>
    </location>
</feature>
<reference evidence="10 11" key="2">
    <citation type="journal article" date="2017" name="Genome Announc.">
        <title>Draft Genome Sequences of Four Alkaliphilic Bacteria Belonging to the Anaerobacillus Genus.</title>
        <authorList>
            <person name="Bassil N.M."/>
            <person name="Lloyd J.R."/>
        </authorList>
    </citation>
    <scope>NUCLEOTIDE SEQUENCE [LARGE SCALE GENOMIC DNA]</scope>
    <source>
        <strain evidence="10 11">NB2006</strain>
    </source>
</reference>
<organism evidence="9 11">
    <name type="scientific">Anaerobacillus isosaccharinicus</name>
    <dbReference type="NCBI Taxonomy" id="1532552"/>
    <lineage>
        <taxon>Bacteria</taxon>
        <taxon>Bacillati</taxon>
        <taxon>Bacillota</taxon>
        <taxon>Bacilli</taxon>
        <taxon>Bacillales</taxon>
        <taxon>Bacillaceae</taxon>
        <taxon>Anaerobacillus</taxon>
    </lineage>
</organism>
<feature type="domain" description="TRAP C4-dicarboxylate transport system permease DctM subunit" evidence="8">
    <location>
        <begin position="12"/>
        <end position="424"/>
    </location>
</feature>
<reference evidence="10" key="4">
    <citation type="submission" date="2020-10" db="EMBL/GenBank/DDBJ databases">
        <authorList>
            <person name="Bassil N.M."/>
            <person name="Lloyd J.R."/>
        </authorList>
    </citation>
    <scope>NUCLEOTIDE SEQUENCE</scope>
    <source>
        <strain evidence="10">NB2006</strain>
    </source>
</reference>
<proteinExistence type="predicted"/>
<dbReference type="PANTHER" id="PTHR33362:SF5">
    <property type="entry name" value="C4-DICARBOXYLATE TRAP TRANSPORTER LARGE PERMEASE PROTEIN DCTM"/>
    <property type="match status" value="1"/>
</dbReference>
<keyword evidence="4 7" id="KW-0812">Transmembrane</keyword>
<evidence type="ECO:0000313" key="9">
    <source>
        <dbReference type="EMBL" id="OIJ21164.1"/>
    </source>
</evidence>
<accession>A0A1S2M977</accession>
<protein>
    <submittedName>
        <fullName evidence="9">C4-dicarboxylate ABC transporter permease</fullName>
    </submittedName>
    <submittedName>
        <fullName evidence="10">TRAP transporter large permease</fullName>
    </submittedName>
</protein>
<feature type="transmembrane region" description="Helical" evidence="7">
    <location>
        <begin position="279"/>
        <end position="300"/>
    </location>
</feature>
<dbReference type="AlphaFoldDB" id="A0A1S2M977"/>
<dbReference type="EMBL" id="LQXD01000057">
    <property type="protein sequence ID" value="OIJ21164.1"/>
    <property type="molecule type" value="Genomic_DNA"/>
</dbReference>
<dbReference type="PIRSF" id="PIRSF006066">
    <property type="entry name" value="HI0050"/>
    <property type="match status" value="1"/>
</dbReference>
<evidence type="ECO:0000256" key="1">
    <source>
        <dbReference type="ARBA" id="ARBA00004429"/>
    </source>
</evidence>
<dbReference type="Pfam" id="PF06808">
    <property type="entry name" value="DctM"/>
    <property type="match status" value="1"/>
</dbReference>
<gene>
    <name evidence="10" type="ORF">AWH56_018025</name>
    <name evidence="9" type="ORF">AWH56_06475</name>
</gene>
<keyword evidence="2" id="KW-1003">Cell membrane</keyword>
<evidence type="ECO:0000259" key="8">
    <source>
        <dbReference type="Pfam" id="PF06808"/>
    </source>
</evidence>
<dbReference type="PANTHER" id="PTHR33362">
    <property type="entry name" value="SIALIC ACID TRAP TRANSPORTER PERMEASE PROTEIN SIAT-RELATED"/>
    <property type="match status" value="1"/>
</dbReference>
<evidence type="ECO:0000313" key="10">
    <source>
        <dbReference type="EMBL" id="QOY34608.1"/>
    </source>
</evidence>
<dbReference type="Proteomes" id="UP000180175">
    <property type="component" value="Chromosome"/>
</dbReference>
<dbReference type="GO" id="GO:0005886">
    <property type="term" value="C:plasma membrane"/>
    <property type="evidence" value="ECO:0007669"/>
    <property type="project" value="UniProtKB-SubCell"/>
</dbReference>
<keyword evidence="3" id="KW-0997">Cell inner membrane</keyword>
<feature type="transmembrane region" description="Helical" evidence="7">
    <location>
        <begin position="248"/>
        <end position="267"/>
    </location>
</feature>
<keyword evidence="6 7" id="KW-0472">Membrane</keyword>
<feature type="transmembrane region" description="Helical" evidence="7">
    <location>
        <begin position="53"/>
        <end position="76"/>
    </location>
</feature>
<evidence type="ECO:0000256" key="2">
    <source>
        <dbReference type="ARBA" id="ARBA00022475"/>
    </source>
</evidence>
<reference evidence="9 11" key="1">
    <citation type="submission" date="2016-10" db="EMBL/GenBank/DDBJ databases">
        <title>Draft genome sequences of four alkaliphilic bacteria belonging to the Anaerobacillus genus.</title>
        <authorList>
            <person name="Bassil N.M."/>
            <person name="Lloyd J.R."/>
        </authorList>
    </citation>
    <scope>NUCLEOTIDE SEQUENCE [LARGE SCALE GENOMIC DNA]</scope>
    <source>
        <strain evidence="9 11">NB2006</strain>
    </source>
</reference>
<dbReference type="InterPro" id="IPR004681">
    <property type="entry name" value="TRAP_DctM"/>
</dbReference>
<feature type="transmembrane region" description="Helical" evidence="7">
    <location>
        <begin position="320"/>
        <end position="350"/>
    </location>
</feature>
<evidence type="ECO:0000256" key="4">
    <source>
        <dbReference type="ARBA" id="ARBA00022692"/>
    </source>
</evidence>